<reference evidence="3" key="1">
    <citation type="submission" date="2017-03" db="EMBL/GenBank/DDBJ databases">
        <title>Novel pathways for hydrocarbon cycling and metabolic interdependencies in hydrothermal sediment communities.</title>
        <authorList>
            <person name="Dombrowski N."/>
            <person name="Seitz K."/>
            <person name="Teske A."/>
            <person name="Baker B."/>
        </authorList>
    </citation>
    <scope>NUCLEOTIDE SEQUENCE [LARGE SCALE GENOMIC DNA]</scope>
</reference>
<accession>A0A1W9NXH3</accession>
<dbReference type="Pfam" id="PF02686">
    <property type="entry name" value="GatC"/>
    <property type="match status" value="1"/>
</dbReference>
<dbReference type="EMBL" id="MZGJ01000023">
    <property type="protein sequence ID" value="OQX50710.1"/>
    <property type="molecule type" value="Genomic_DNA"/>
</dbReference>
<dbReference type="GO" id="GO:0006450">
    <property type="term" value="P:regulation of translational fidelity"/>
    <property type="evidence" value="ECO:0007669"/>
    <property type="project" value="InterPro"/>
</dbReference>
<evidence type="ECO:0000313" key="3">
    <source>
        <dbReference type="Proteomes" id="UP000192520"/>
    </source>
</evidence>
<comment type="caution">
    <text evidence="2">The sequence shown here is derived from an EMBL/GenBank/DDBJ whole genome shotgun (WGS) entry which is preliminary data.</text>
</comment>
<dbReference type="Gene3D" id="1.10.20.60">
    <property type="entry name" value="Glu-tRNAGln amidotransferase C subunit, N-terminal domain"/>
    <property type="match status" value="1"/>
</dbReference>
<dbReference type="SUPFAM" id="SSF141000">
    <property type="entry name" value="Glu-tRNAGln amidotransferase C subunit"/>
    <property type="match status" value="1"/>
</dbReference>
<dbReference type="AlphaFoldDB" id="A0A1W9NXH3"/>
<dbReference type="STRING" id="1968527.B5M47_03400"/>
<keyword evidence="1" id="KW-0648">Protein biosynthesis</keyword>
<dbReference type="Proteomes" id="UP000192520">
    <property type="component" value="Unassembled WGS sequence"/>
</dbReference>
<dbReference type="GO" id="GO:0070681">
    <property type="term" value="P:glutaminyl-tRNAGln biosynthesis via transamidation"/>
    <property type="evidence" value="ECO:0007669"/>
    <property type="project" value="TreeGrafter"/>
</dbReference>
<dbReference type="GO" id="GO:0050567">
    <property type="term" value="F:glutaminyl-tRNA synthase (glutamine-hydrolyzing) activity"/>
    <property type="evidence" value="ECO:0007669"/>
    <property type="project" value="UniProtKB-UniRule"/>
</dbReference>
<organism evidence="2 3">
    <name type="scientific">candidate division CPR3 bacterium 4484_211</name>
    <dbReference type="NCBI Taxonomy" id="1968527"/>
    <lineage>
        <taxon>Bacteria</taxon>
        <taxon>Bacteria division CPR3</taxon>
    </lineage>
</organism>
<comment type="function">
    <text evidence="1">Allows the formation of correctly charged Asn-tRNA(Asn) or Gln-tRNA(Gln) through the transamidation of misacylated Asp-tRNA(Asn) or Glu-tRNA(Gln) in organisms which lack either or both of asparaginyl-tRNA or glutaminyl-tRNA synthetases. The reaction takes place in the presence of glutamine and ATP through an activated phospho-Asp-tRNA(Asn) or phospho-Glu-tRNA(Gln).</text>
</comment>
<comment type="catalytic activity">
    <reaction evidence="1">
        <text>L-glutamyl-tRNA(Gln) + L-glutamine + ATP + H2O = L-glutaminyl-tRNA(Gln) + L-glutamate + ADP + phosphate + H(+)</text>
        <dbReference type="Rhea" id="RHEA:17521"/>
        <dbReference type="Rhea" id="RHEA-COMP:9681"/>
        <dbReference type="Rhea" id="RHEA-COMP:9684"/>
        <dbReference type="ChEBI" id="CHEBI:15377"/>
        <dbReference type="ChEBI" id="CHEBI:15378"/>
        <dbReference type="ChEBI" id="CHEBI:29985"/>
        <dbReference type="ChEBI" id="CHEBI:30616"/>
        <dbReference type="ChEBI" id="CHEBI:43474"/>
        <dbReference type="ChEBI" id="CHEBI:58359"/>
        <dbReference type="ChEBI" id="CHEBI:78520"/>
        <dbReference type="ChEBI" id="CHEBI:78521"/>
        <dbReference type="ChEBI" id="CHEBI:456216"/>
    </reaction>
</comment>
<keyword evidence="1" id="KW-0067">ATP-binding</keyword>
<dbReference type="PANTHER" id="PTHR15004:SF0">
    <property type="entry name" value="GLUTAMYL-TRNA(GLN) AMIDOTRANSFERASE SUBUNIT C, MITOCHONDRIAL"/>
    <property type="match status" value="1"/>
</dbReference>
<dbReference type="InterPro" id="IPR003837">
    <property type="entry name" value="GatC"/>
</dbReference>
<evidence type="ECO:0000313" key="2">
    <source>
        <dbReference type="EMBL" id="OQX50710.1"/>
    </source>
</evidence>
<keyword evidence="2" id="KW-0808">Transferase</keyword>
<dbReference type="HAMAP" id="MF_00122">
    <property type="entry name" value="GatC"/>
    <property type="match status" value="1"/>
</dbReference>
<dbReference type="NCBIfam" id="TIGR00135">
    <property type="entry name" value="gatC"/>
    <property type="match status" value="1"/>
</dbReference>
<sequence>MQQKVCDNNQGFMKLTRKQVKKIAHLAQIKLTPEEISEFQEHLSEILSYVRQMQEIDTDYVQPTAQVSGLVNVFRNDTGQKGQRLSQKEVLANAPDQKDGYFKVKPVL</sequence>
<keyword evidence="1" id="KW-0547">Nucleotide-binding</keyword>
<dbReference type="GO" id="GO:0006412">
    <property type="term" value="P:translation"/>
    <property type="evidence" value="ECO:0007669"/>
    <property type="project" value="UniProtKB-UniRule"/>
</dbReference>
<comment type="similarity">
    <text evidence="1">Belongs to the GatC family.</text>
</comment>
<dbReference type="GO" id="GO:0005524">
    <property type="term" value="F:ATP binding"/>
    <property type="evidence" value="ECO:0007669"/>
    <property type="project" value="UniProtKB-KW"/>
</dbReference>
<keyword evidence="1" id="KW-0436">Ligase</keyword>
<dbReference type="InterPro" id="IPR036113">
    <property type="entry name" value="Asp/Glu-ADT_sf_sub_c"/>
</dbReference>
<gene>
    <name evidence="1" type="primary">gatC</name>
    <name evidence="2" type="ORF">B5M47_03400</name>
</gene>
<comment type="catalytic activity">
    <reaction evidence="1">
        <text>L-aspartyl-tRNA(Asn) + L-glutamine + ATP + H2O = L-asparaginyl-tRNA(Asn) + L-glutamate + ADP + phosphate + 2 H(+)</text>
        <dbReference type="Rhea" id="RHEA:14513"/>
        <dbReference type="Rhea" id="RHEA-COMP:9674"/>
        <dbReference type="Rhea" id="RHEA-COMP:9677"/>
        <dbReference type="ChEBI" id="CHEBI:15377"/>
        <dbReference type="ChEBI" id="CHEBI:15378"/>
        <dbReference type="ChEBI" id="CHEBI:29985"/>
        <dbReference type="ChEBI" id="CHEBI:30616"/>
        <dbReference type="ChEBI" id="CHEBI:43474"/>
        <dbReference type="ChEBI" id="CHEBI:58359"/>
        <dbReference type="ChEBI" id="CHEBI:78515"/>
        <dbReference type="ChEBI" id="CHEBI:78516"/>
        <dbReference type="ChEBI" id="CHEBI:456216"/>
    </reaction>
</comment>
<dbReference type="GO" id="GO:0050566">
    <property type="term" value="F:asparaginyl-tRNA synthase (glutamine-hydrolyzing) activity"/>
    <property type="evidence" value="ECO:0007669"/>
    <property type="project" value="RHEA"/>
</dbReference>
<dbReference type="EC" id="6.3.5.-" evidence="1"/>
<protein>
    <recommendedName>
        <fullName evidence="1">Aspartyl/glutamyl-tRNA(Asn/Gln) amidotransferase subunit C</fullName>
        <shortName evidence="1">Asp/Glu-ADT subunit C</shortName>
        <ecNumber evidence="1">6.3.5.-</ecNumber>
    </recommendedName>
</protein>
<dbReference type="GO" id="GO:0016740">
    <property type="term" value="F:transferase activity"/>
    <property type="evidence" value="ECO:0007669"/>
    <property type="project" value="UniProtKB-KW"/>
</dbReference>
<dbReference type="PANTHER" id="PTHR15004">
    <property type="entry name" value="GLUTAMYL-TRNA(GLN) AMIDOTRANSFERASE SUBUNIT C, MITOCHONDRIAL"/>
    <property type="match status" value="1"/>
</dbReference>
<name>A0A1W9NXH3_UNCC3</name>
<evidence type="ECO:0000256" key="1">
    <source>
        <dbReference type="HAMAP-Rule" id="MF_00122"/>
    </source>
</evidence>
<proteinExistence type="inferred from homology"/>
<comment type="subunit">
    <text evidence="1">Heterotrimer of A, B and C subunits.</text>
</comment>